<gene>
    <name evidence="1" type="ORF">CRD60_01035</name>
</gene>
<dbReference type="Proteomes" id="UP000252530">
    <property type="component" value="Unassembled WGS sequence"/>
</dbReference>
<organism evidence="1 2">
    <name type="scientific">Bifidobacterium aemilianum</name>
    <dbReference type="NCBI Taxonomy" id="2493120"/>
    <lineage>
        <taxon>Bacteria</taxon>
        <taxon>Bacillati</taxon>
        <taxon>Actinomycetota</taxon>
        <taxon>Actinomycetes</taxon>
        <taxon>Bifidobacteriales</taxon>
        <taxon>Bifidobacteriaceae</taxon>
        <taxon>Bifidobacterium</taxon>
    </lineage>
</organism>
<proteinExistence type="predicted"/>
<dbReference type="EMBL" id="PDCG01000001">
    <property type="protein sequence ID" value="RBP98481.1"/>
    <property type="molecule type" value="Genomic_DNA"/>
</dbReference>
<evidence type="ECO:0000313" key="2">
    <source>
        <dbReference type="Proteomes" id="UP000252530"/>
    </source>
</evidence>
<sequence>MRVFRLRRWSGMKPITSKQVKEAEFPHCSKRGHDYYLDDAVDGLLDRVVETLRDYESGLMQERLKRSRDGVGDGC</sequence>
<evidence type="ECO:0000313" key="1">
    <source>
        <dbReference type="EMBL" id="RBP98481.1"/>
    </source>
</evidence>
<keyword evidence="2" id="KW-1185">Reference proteome</keyword>
<reference evidence="1 2" key="1">
    <citation type="submission" date="2017-10" db="EMBL/GenBank/DDBJ databases">
        <title>Bifidobacterium xylocopum sp. nov. and Bifidobacterium aemilianum sp. nov., from the carpenter bee (Xylocopa violacea) digestive tract.</title>
        <authorList>
            <person name="Alberoni D."/>
            <person name="Baffoni L."/>
            <person name="Di Gioia D."/>
            <person name="Gaggia F."/>
            <person name="Biavati B."/>
        </authorList>
    </citation>
    <scope>NUCLEOTIDE SEQUENCE [LARGE SCALE GENOMIC DNA]</scope>
    <source>
        <strain evidence="1 2">XV10</strain>
    </source>
</reference>
<dbReference type="AlphaFoldDB" id="A0A366KCT6"/>
<evidence type="ECO:0008006" key="3">
    <source>
        <dbReference type="Google" id="ProtNLM"/>
    </source>
</evidence>
<protein>
    <recommendedName>
        <fullName evidence="3">DivIVA domain-containing protein</fullName>
    </recommendedName>
</protein>
<accession>A0A366KCT6</accession>
<comment type="caution">
    <text evidence="1">The sequence shown here is derived from an EMBL/GenBank/DDBJ whole genome shotgun (WGS) entry which is preliminary data.</text>
</comment>
<name>A0A366KCT6_9BIFI</name>